<evidence type="ECO:0000256" key="1">
    <source>
        <dbReference type="SAM" id="MobiDB-lite"/>
    </source>
</evidence>
<dbReference type="OrthoDB" id="371463at2759"/>
<name>A0A6G1IE08_9PLEO</name>
<accession>A0A6G1IE08</accession>
<feature type="compositionally biased region" description="Pro residues" evidence="1">
    <location>
        <begin position="217"/>
        <end position="227"/>
    </location>
</feature>
<gene>
    <name evidence="2" type="ORF">K458DRAFT_380141</name>
</gene>
<dbReference type="EMBL" id="MU005636">
    <property type="protein sequence ID" value="KAF2676365.1"/>
    <property type="molecule type" value="Genomic_DNA"/>
</dbReference>
<evidence type="ECO:0000313" key="2">
    <source>
        <dbReference type="EMBL" id="KAF2676365.1"/>
    </source>
</evidence>
<feature type="compositionally biased region" description="Polar residues" evidence="1">
    <location>
        <begin position="154"/>
        <end position="171"/>
    </location>
</feature>
<feature type="compositionally biased region" description="Acidic residues" evidence="1">
    <location>
        <begin position="141"/>
        <end position="150"/>
    </location>
</feature>
<reference evidence="2" key="1">
    <citation type="journal article" date="2020" name="Stud. Mycol.">
        <title>101 Dothideomycetes genomes: a test case for predicting lifestyles and emergence of pathogens.</title>
        <authorList>
            <person name="Haridas S."/>
            <person name="Albert R."/>
            <person name="Binder M."/>
            <person name="Bloem J."/>
            <person name="Labutti K."/>
            <person name="Salamov A."/>
            <person name="Andreopoulos B."/>
            <person name="Baker S."/>
            <person name="Barry K."/>
            <person name="Bills G."/>
            <person name="Bluhm B."/>
            <person name="Cannon C."/>
            <person name="Castanera R."/>
            <person name="Culley D."/>
            <person name="Daum C."/>
            <person name="Ezra D."/>
            <person name="Gonzalez J."/>
            <person name="Henrissat B."/>
            <person name="Kuo A."/>
            <person name="Liang C."/>
            <person name="Lipzen A."/>
            <person name="Lutzoni F."/>
            <person name="Magnuson J."/>
            <person name="Mondo S."/>
            <person name="Nolan M."/>
            <person name="Ohm R."/>
            <person name="Pangilinan J."/>
            <person name="Park H.-J."/>
            <person name="Ramirez L."/>
            <person name="Alfaro M."/>
            <person name="Sun H."/>
            <person name="Tritt A."/>
            <person name="Yoshinaga Y."/>
            <person name="Zwiers L.-H."/>
            <person name="Turgeon B."/>
            <person name="Goodwin S."/>
            <person name="Spatafora J."/>
            <person name="Crous P."/>
            <person name="Grigoriev I."/>
        </authorList>
    </citation>
    <scope>NUCLEOTIDE SEQUENCE</scope>
    <source>
        <strain evidence="2">CBS 122367</strain>
    </source>
</reference>
<keyword evidence="3" id="KW-1185">Reference proteome</keyword>
<dbReference type="AlphaFoldDB" id="A0A6G1IE08"/>
<feature type="region of interest" description="Disordered" evidence="1">
    <location>
        <begin position="136"/>
        <end position="238"/>
    </location>
</feature>
<dbReference type="Proteomes" id="UP000799291">
    <property type="component" value="Unassembled WGS sequence"/>
</dbReference>
<evidence type="ECO:0000313" key="3">
    <source>
        <dbReference type="Proteomes" id="UP000799291"/>
    </source>
</evidence>
<evidence type="ECO:0008006" key="4">
    <source>
        <dbReference type="Google" id="ProtNLM"/>
    </source>
</evidence>
<organism evidence="2 3">
    <name type="scientific">Lentithecium fluviatile CBS 122367</name>
    <dbReference type="NCBI Taxonomy" id="1168545"/>
    <lineage>
        <taxon>Eukaryota</taxon>
        <taxon>Fungi</taxon>
        <taxon>Dikarya</taxon>
        <taxon>Ascomycota</taxon>
        <taxon>Pezizomycotina</taxon>
        <taxon>Dothideomycetes</taxon>
        <taxon>Pleosporomycetidae</taxon>
        <taxon>Pleosporales</taxon>
        <taxon>Massarineae</taxon>
        <taxon>Lentitheciaceae</taxon>
        <taxon>Lentithecium</taxon>
    </lineage>
</organism>
<feature type="compositionally biased region" description="Basic and acidic residues" evidence="1">
    <location>
        <begin position="200"/>
        <end position="210"/>
    </location>
</feature>
<protein>
    <recommendedName>
        <fullName evidence="4">Developmental regulator protein</fullName>
    </recommendedName>
</protein>
<proteinExistence type="predicted"/>
<sequence length="238" mass="26809">MPTWLVHGFRWPRRAIRIHIILQNLDDCAAEWTMAPDTTAELLSNFRKEYPEQMKHLPGLRFIEQYDPDNETVKDQPYAYVCDQVHEIRLGVEVDEVRGVGMQSEAWTALVDLRDKIAPGEKMGWFVVVNGDVERWAPPINDEDSEEYEETINGRESQTQSQISPASQRSSVGKPVDGPAASPKQGGFKKWLGKVRKAKSSKDLRNDPSMRNDAFSPPLPVMPPNAAPRPASGKAPVY</sequence>